<dbReference type="PANTHER" id="PTHR30273:SF2">
    <property type="entry name" value="PROTEIN FECR"/>
    <property type="match status" value="1"/>
</dbReference>
<dbReference type="InterPro" id="IPR012373">
    <property type="entry name" value="Ferrdict_sens_TM"/>
</dbReference>
<dbReference type="InterPro" id="IPR006860">
    <property type="entry name" value="FecR"/>
</dbReference>
<dbReference type="Proteomes" id="UP001596977">
    <property type="component" value="Unassembled WGS sequence"/>
</dbReference>
<organism evidence="4 5">
    <name type="scientific">Sphingomonas canadensis</name>
    <dbReference type="NCBI Taxonomy" id="1219257"/>
    <lineage>
        <taxon>Bacteria</taxon>
        <taxon>Pseudomonadati</taxon>
        <taxon>Pseudomonadota</taxon>
        <taxon>Alphaproteobacteria</taxon>
        <taxon>Sphingomonadales</taxon>
        <taxon>Sphingomonadaceae</taxon>
        <taxon>Sphingomonas</taxon>
    </lineage>
</organism>
<dbReference type="Gene3D" id="2.60.120.1440">
    <property type="match status" value="1"/>
</dbReference>
<dbReference type="Gene3D" id="3.55.50.30">
    <property type="match status" value="1"/>
</dbReference>
<protein>
    <submittedName>
        <fullName evidence="4">FecR family protein</fullName>
    </submittedName>
</protein>
<dbReference type="EMBL" id="JBHTJG010000007">
    <property type="protein sequence ID" value="MFD0947533.1"/>
    <property type="molecule type" value="Genomic_DNA"/>
</dbReference>
<dbReference type="PANTHER" id="PTHR30273">
    <property type="entry name" value="PERIPLASMIC SIGNAL SENSOR AND SIGMA FACTOR ACTIVATOR FECR-RELATED"/>
    <property type="match status" value="1"/>
</dbReference>
<feature type="domain" description="FecR N-terminal" evidence="3">
    <location>
        <begin position="3"/>
        <end position="41"/>
    </location>
</feature>
<keyword evidence="1" id="KW-0812">Transmembrane</keyword>
<name>A0ABW3H7Q6_9SPHN</name>
<dbReference type="InterPro" id="IPR032623">
    <property type="entry name" value="FecR_N"/>
</dbReference>
<evidence type="ECO:0000256" key="1">
    <source>
        <dbReference type="SAM" id="Phobius"/>
    </source>
</evidence>
<dbReference type="PIRSF" id="PIRSF018266">
    <property type="entry name" value="FecR"/>
    <property type="match status" value="1"/>
</dbReference>
<gene>
    <name evidence="4" type="ORF">ACFQ1E_14380</name>
</gene>
<evidence type="ECO:0000259" key="2">
    <source>
        <dbReference type="Pfam" id="PF04773"/>
    </source>
</evidence>
<evidence type="ECO:0000313" key="4">
    <source>
        <dbReference type="EMBL" id="MFD0947533.1"/>
    </source>
</evidence>
<dbReference type="Pfam" id="PF04773">
    <property type="entry name" value="FecR"/>
    <property type="match status" value="1"/>
</dbReference>
<evidence type="ECO:0000313" key="5">
    <source>
        <dbReference type="Proteomes" id="UP001596977"/>
    </source>
</evidence>
<evidence type="ECO:0000259" key="3">
    <source>
        <dbReference type="Pfam" id="PF16220"/>
    </source>
</evidence>
<dbReference type="Pfam" id="PF16220">
    <property type="entry name" value="DUF4880"/>
    <property type="match status" value="1"/>
</dbReference>
<reference evidence="5" key="1">
    <citation type="journal article" date="2019" name="Int. J. Syst. Evol. Microbiol.">
        <title>The Global Catalogue of Microorganisms (GCM) 10K type strain sequencing project: providing services to taxonomists for standard genome sequencing and annotation.</title>
        <authorList>
            <consortium name="The Broad Institute Genomics Platform"/>
            <consortium name="The Broad Institute Genome Sequencing Center for Infectious Disease"/>
            <person name="Wu L."/>
            <person name="Ma J."/>
        </authorList>
    </citation>
    <scope>NUCLEOTIDE SEQUENCE [LARGE SCALE GENOMIC DNA]</scope>
    <source>
        <strain evidence="5">CCUG 62982</strain>
    </source>
</reference>
<sequence>MIKQAGMWFARMRGPDREALRPEFERWRDADPAHREAYEQAGGQWLETGGLADTEMGRNRHLPERRPPIWEMPGARPAFAAIALLLVVVAGFWFLRSPSGVPGGAVVALAEPQETRVGEIRTVKLADGSTVTLDTDSAIEVRLSGDLRQVRLVRGRARFDVAHDPARPFRVEAGGRTVTALGTLFDVGFEPGGVRVSLFRGSVDVRGLAPAGSVAAVTRLAPGECFTDLTRRPQVAKASPGLQQWVSGMLDFDGVPLGDVLEQTNRYSQRKIRLGDPSLAAQRVTGGFRPLPVDELAAALAAAFSLRVERSPQGDLILHRP</sequence>
<keyword evidence="1" id="KW-1133">Transmembrane helix</keyword>
<keyword evidence="5" id="KW-1185">Reference proteome</keyword>
<proteinExistence type="predicted"/>
<feature type="transmembrane region" description="Helical" evidence="1">
    <location>
        <begin position="75"/>
        <end position="95"/>
    </location>
</feature>
<feature type="domain" description="FecR protein" evidence="2">
    <location>
        <begin position="114"/>
        <end position="203"/>
    </location>
</feature>
<comment type="caution">
    <text evidence="4">The sequence shown here is derived from an EMBL/GenBank/DDBJ whole genome shotgun (WGS) entry which is preliminary data.</text>
</comment>
<accession>A0ABW3H7Q6</accession>
<keyword evidence="1" id="KW-0472">Membrane</keyword>
<dbReference type="RefSeq" id="WP_264945178.1">
    <property type="nucleotide sequence ID" value="NZ_JAPDRA010000007.1"/>
</dbReference>